<proteinExistence type="predicted"/>
<dbReference type="PANTHER" id="PTHR43542">
    <property type="entry name" value="METHYLTRANSFERASE"/>
    <property type="match status" value="1"/>
</dbReference>
<name>A0ABV1VSP2_9ACTN</name>
<evidence type="ECO:0000313" key="4">
    <source>
        <dbReference type="EMBL" id="MER6909489.1"/>
    </source>
</evidence>
<keyword evidence="5" id="KW-1185">Reference proteome</keyword>
<comment type="caution">
    <text evidence="4">The sequence shown here is derived from an EMBL/GenBank/DDBJ whole genome shotgun (WGS) entry which is preliminary data.</text>
</comment>
<dbReference type="Proteomes" id="UP001490330">
    <property type="component" value="Unassembled WGS sequence"/>
</dbReference>
<evidence type="ECO:0000313" key="5">
    <source>
        <dbReference type="Proteomes" id="UP001490330"/>
    </source>
</evidence>
<dbReference type="Gene3D" id="3.40.50.150">
    <property type="entry name" value="Vaccinia Virus protein VP39"/>
    <property type="match status" value="1"/>
</dbReference>
<dbReference type="PROSITE" id="PS00092">
    <property type="entry name" value="N6_MTASE"/>
    <property type="match status" value="1"/>
</dbReference>
<dbReference type="EC" id="2.1.1.171" evidence="4"/>
<evidence type="ECO:0000256" key="1">
    <source>
        <dbReference type="ARBA" id="ARBA00022603"/>
    </source>
</evidence>
<organism evidence="4 5">
    <name type="scientific">Streptomyces flaveolus</name>
    <dbReference type="NCBI Taxonomy" id="67297"/>
    <lineage>
        <taxon>Bacteria</taxon>
        <taxon>Bacillati</taxon>
        <taxon>Actinomycetota</taxon>
        <taxon>Actinomycetes</taxon>
        <taxon>Kitasatosporales</taxon>
        <taxon>Streptomycetaceae</taxon>
        <taxon>Streptomyces</taxon>
    </lineage>
</organism>
<keyword evidence="2 4" id="KW-0808">Transferase</keyword>
<evidence type="ECO:0000256" key="2">
    <source>
        <dbReference type="ARBA" id="ARBA00022679"/>
    </source>
</evidence>
<dbReference type="PANTHER" id="PTHR43542:SF1">
    <property type="entry name" value="METHYLTRANSFERASE"/>
    <property type="match status" value="1"/>
</dbReference>
<dbReference type="InterPro" id="IPR004398">
    <property type="entry name" value="RNA_MeTrfase_RsmD"/>
</dbReference>
<keyword evidence="1 4" id="KW-0489">Methyltransferase</keyword>
<feature type="region of interest" description="Disordered" evidence="3">
    <location>
        <begin position="1"/>
        <end position="54"/>
    </location>
</feature>
<protein>
    <submittedName>
        <fullName evidence="4">16S rRNA (Guanine(966)-N(2))-methyltransferase RsmD</fullName>
        <ecNumber evidence="4">2.1.1.171</ecNumber>
    </submittedName>
</protein>
<gene>
    <name evidence="4" type="primary">rsmD</name>
    <name evidence="4" type="ORF">ABT322_38380</name>
</gene>
<dbReference type="RefSeq" id="WP_350724026.1">
    <property type="nucleotide sequence ID" value="NZ_JBEPCO010000049.1"/>
</dbReference>
<dbReference type="EMBL" id="JBEPCV010000068">
    <property type="protein sequence ID" value="MER6909489.1"/>
    <property type="molecule type" value="Genomic_DNA"/>
</dbReference>
<dbReference type="NCBIfam" id="TIGR00095">
    <property type="entry name" value="16S rRNA (guanine(966)-N(2))-methyltransferase RsmD"/>
    <property type="match status" value="1"/>
</dbReference>
<reference evidence="4 5" key="1">
    <citation type="submission" date="2024-06" db="EMBL/GenBank/DDBJ databases">
        <title>The Natural Products Discovery Center: Release of the First 8490 Sequenced Strains for Exploring Actinobacteria Biosynthetic Diversity.</title>
        <authorList>
            <person name="Kalkreuter E."/>
            <person name="Kautsar S.A."/>
            <person name="Yang D."/>
            <person name="Bader C.D."/>
            <person name="Teijaro C.N."/>
            <person name="Fluegel L."/>
            <person name="Davis C.M."/>
            <person name="Simpson J.R."/>
            <person name="Lauterbach L."/>
            <person name="Steele A.D."/>
            <person name="Gui C."/>
            <person name="Meng S."/>
            <person name="Li G."/>
            <person name="Viehrig K."/>
            <person name="Ye F."/>
            <person name="Su P."/>
            <person name="Kiefer A.F."/>
            <person name="Nichols A."/>
            <person name="Cepeda A.J."/>
            <person name="Yan W."/>
            <person name="Fan B."/>
            <person name="Jiang Y."/>
            <person name="Adhikari A."/>
            <person name="Zheng C.-J."/>
            <person name="Schuster L."/>
            <person name="Cowan T.M."/>
            <person name="Smanski M.J."/>
            <person name="Chevrette M.G."/>
            <person name="De Carvalho L.P.S."/>
            <person name="Shen B."/>
        </authorList>
    </citation>
    <scope>NUCLEOTIDE SEQUENCE [LARGE SCALE GENOMIC DNA]</scope>
    <source>
        <strain evidence="4 5">NPDC000632</strain>
    </source>
</reference>
<accession>A0ABV1VSP2</accession>
<dbReference type="Pfam" id="PF03602">
    <property type="entry name" value="Cons_hypoth95"/>
    <property type="match status" value="1"/>
</dbReference>
<sequence length="249" mass="26458">MSGSAARGAGLCRQAAPPRGREHHVACATAPRSEAPRTCACQTEPTKPHDQGPAMTRVIAGKAGGRRLAVPPGTGTRPTSDRAREGLFSTWQSLLGGPLDGERVLDLYAGSGAVGLEALSRGAGHVLLVEADARAARTVRDNAKSLGLPGAEVRAGKAEQIIRTPAPAEPYDIVFLDPPYAVSDDDLREILLTLRTEGWLTEQALVTVERSTRGGEFGWPDGFEAIRARRYGEGTFWYGRAASTCEDAR</sequence>
<dbReference type="SUPFAM" id="SSF53335">
    <property type="entry name" value="S-adenosyl-L-methionine-dependent methyltransferases"/>
    <property type="match status" value="1"/>
</dbReference>
<dbReference type="CDD" id="cd02440">
    <property type="entry name" value="AdoMet_MTases"/>
    <property type="match status" value="1"/>
</dbReference>
<evidence type="ECO:0000256" key="3">
    <source>
        <dbReference type="SAM" id="MobiDB-lite"/>
    </source>
</evidence>
<dbReference type="GO" id="GO:0052913">
    <property type="term" value="F:16S rRNA (guanine(966)-N(2))-methyltransferase activity"/>
    <property type="evidence" value="ECO:0007669"/>
    <property type="project" value="UniProtKB-EC"/>
</dbReference>
<dbReference type="InterPro" id="IPR002052">
    <property type="entry name" value="DNA_methylase_N6_adenine_CS"/>
</dbReference>
<dbReference type="InterPro" id="IPR029063">
    <property type="entry name" value="SAM-dependent_MTases_sf"/>
</dbReference>